<proteinExistence type="predicted"/>
<accession>A0A7V5CSZ2</accession>
<feature type="chain" id="PRO_5031008885" description="Sulfatase N-terminal domain-containing protein" evidence="1">
    <location>
        <begin position="24"/>
        <end position="635"/>
    </location>
</feature>
<dbReference type="CDD" id="cd16148">
    <property type="entry name" value="sulfatase_like"/>
    <property type="match status" value="1"/>
</dbReference>
<organism evidence="4">
    <name type="scientific">Acidobacterium capsulatum</name>
    <dbReference type="NCBI Taxonomy" id="33075"/>
    <lineage>
        <taxon>Bacteria</taxon>
        <taxon>Pseudomonadati</taxon>
        <taxon>Acidobacteriota</taxon>
        <taxon>Terriglobia</taxon>
        <taxon>Terriglobales</taxon>
        <taxon>Acidobacteriaceae</taxon>
        <taxon>Acidobacterium</taxon>
    </lineage>
</organism>
<evidence type="ECO:0000259" key="3">
    <source>
        <dbReference type="Pfam" id="PF25275"/>
    </source>
</evidence>
<dbReference type="PANTHER" id="PTHR43751:SF3">
    <property type="entry name" value="SULFATASE N-TERMINAL DOMAIN-CONTAINING PROTEIN"/>
    <property type="match status" value="1"/>
</dbReference>
<comment type="caution">
    <text evidence="4">The sequence shown here is derived from an EMBL/GenBank/DDBJ whole genome shotgun (WGS) entry which is preliminary data.</text>
</comment>
<name>A0A7V5CSZ2_9BACT</name>
<dbReference type="Pfam" id="PF00884">
    <property type="entry name" value="Sulfatase"/>
    <property type="match status" value="1"/>
</dbReference>
<evidence type="ECO:0000256" key="1">
    <source>
        <dbReference type="SAM" id="SignalP"/>
    </source>
</evidence>
<evidence type="ECO:0008006" key="5">
    <source>
        <dbReference type="Google" id="ProtNLM"/>
    </source>
</evidence>
<dbReference type="InterPro" id="IPR052701">
    <property type="entry name" value="GAG_Ulvan_Degrading_Sulfatases"/>
</dbReference>
<dbReference type="InterPro" id="IPR017850">
    <property type="entry name" value="Alkaline_phosphatase_core_sf"/>
</dbReference>
<dbReference type="Gene3D" id="3.40.720.10">
    <property type="entry name" value="Alkaline Phosphatase, subunit A"/>
    <property type="match status" value="1"/>
</dbReference>
<feature type="signal peptide" evidence="1">
    <location>
        <begin position="1"/>
        <end position="23"/>
    </location>
</feature>
<sequence>MRRGLSVTICTALMAGICFWATAETPGVQAQAAAQKKTAPYNVILVTADQMSADYMHLYGAQFNDTPNLDKLASEGTTFTRMYAGAPWTTPSFGVIMTGLFPTVHGMTLPPYEGCGARISQPLTDGKLPNIPARLLLSPNKPIIPEMLKPYGMITAADNANCWSIWDIVHRGWDYFKFFPGYQLPVPGHPGSSAFYLTAPKTTAWAQQWLQQHKDQRFFLWVHYMEPHAPFNESAAYDKFKEPGNFPDMGDTPQLHRLAKLQNVHAIRRMQELYAGKILYSDHYIGQLLETIRSLGLDKNTIIIFTSDHGELLYSHPHDFNTADHRSLYNTDLHVPLIVVGPGVPAGKRLNDLVSNYDIAATIMALDHLPSPAKTDGVSLKPLIEGKTTTPPNQYIFAEESNLVPQYSVRDSRYKLIETMRTGTIQCFGENTDWRELHSICAQIPEKAAQLKAVLDEHIQTEIHQAKSYPDWKNNFGLAILEQRDSKNLKLLSHPKTVIAPTGGSHYQLTGQAWQMDDDANNFGHFAYWAPAGPANAYVVYRSDTPFIGEYKVSVWYGGISQPGVKQATHVSYTVYFKGGSMSFPVNQQVGQGAWHSLGVFHDPTYVKLTNRADGAVVAGAVRFEQADASQVANQ</sequence>
<evidence type="ECO:0000313" key="4">
    <source>
        <dbReference type="EMBL" id="HGY94291.1"/>
    </source>
</evidence>
<feature type="domain" description="Sulfatase N-terminal" evidence="2">
    <location>
        <begin position="42"/>
        <end position="366"/>
    </location>
</feature>
<dbReference type="EMBL" id="DTKL01000037">
    <property type="protein sequence ID" value="HGY94291.1"/>
    <property type="molecule type" value="Genomic_DNA"/>
</dbReference>
<dbReference type="PANTHER" id="PTHR43751">
    <property type="entry name" value="SULFATASE"/>
    <property type="match status" value="1"/>
</dbReference>
<evidence type="ECO:0000259" key="2">
    <source>
        <dbReference type="Pfam" id="PF00884"/>
    </source>
</evidence>
<dbReference type="AlphaFoldDB" id="A0A7V5CSZ2"/>
<dbReference type="SUPFAM" id="SSF53649">
    <property type="entry name" value="Alkaline phosphatase-like"/>
    <property type="match status" value="1"/>
</dbReference>
<feature type="domain" description="Golvesin/Xly CBD-like" evidence="3">
    <location>
        <begin position="506"/>
        <end position="625"/>
    </location>
</feature>
<protein>
    <recommendedName>
        <fullName evidence="5">Sulfatase N-terminal domain-containing protein</fullName>
    </recommendedName>
</protein>
<dbReference type="Pfam" id="PF25275">
    <property type="entry name" value="Golvesin_C"/>
    <property type="match status" value="1"/>
</dbReference>
<dbReference type="InterPro" id="IPR000917">
    <property type="entry name" value="Sulfatase_N"/>
</dbReference>
<dbReference type="InterPro" id="IPR033803">
    <property type="entry name" value="CBD-like_Golvesin-Xly"/>
</dbReference>
<gene>
    <name evidence="4" type="ORF">ENW50_06350</name>
</gene>
<reference evidence="4" key="1">
    <citation type="journal article" date="2020" name="mSystems">
        <title>Genome- and Community-Level Interaction Insights into Carbon Utilization and Element Cycling Functions of Hydrothermarchaeota in Hydrothermal Sediment.</title>
        <authorList>
            <person name="Zhou Z."/>
            <person name="Liu Y."/>
            <person name="Xu W."/>
            <person name="Pan J."/>
            <person name="Luo Z.H."/>
            <person name="Li M."/>
        </authorList>
    </citation>
    <scope>NUCLEOTIDE SEQUENCE [LARGE SCALE GENOMIC DNA]</scope>
    <source>
        <strain evidence="4">SpSt-855</strain>
    </source>
</reference>
<keyword evidence="1" id="KW-0732">Signal</keyword>